<dbReference type="InterPro" id="IPR021760">
    <property type="entry name" value="RepC_C"/>
</dbReference>
<reference evidence="3 4" key="1">
    <citation type="submission" date="2018-06" db="EMBL/GenBank/DDBJ databases">
        <title>Genomic Encyclopedia of Type Strains, Phase IV (KMG-IV): sequencing the most valuable type-strain genomes for metagenomic binning, comparative biology and taxonomic classification.</title>
        <authorList>
            <person name="Goeker M."/>
        </authorList>
    </citation>
    <scope>NUCLEOTIDE SEQUENCE [LARGE SCALE GENOMIC DNA]</scope>
    <source>
        <strain evidence="3 4">DSM 25619</strain>
    </source>
</reference>
<evidence type="ECO:0000313" key="4">
    <source>
        <dbReference type="Proteomes" id="UP000252893"/>
    </source>
</evidence>
<dbReference type="SUPFAM" id="SSF46785">
    <property type="entry name" value="Winged helix' DNA-binding domain"/>
    <property type="match status" value="1"/>
</dbReference>
<proteinExistence type="predicted"/>
<gene>
    <name evidence="3" type="ORF">DFR47_1265</name>
</gene>
<protein>
    <submittedName>
        <fullName evidence="3">Replication initiation protein RepC</fullName>
    </submittedName>
</protein>
<dbReference type="Pfam" id="PF11800">
    <property type="entry name" value="RP-C_C"/>
    <property type="match status" value="1"/>
</dbReference>
<evidence type="ECO:0000259" key="1">
    <source>
        <dbReference type="Pfam" id="PF03428"/>
    </source>
</evidence>
<dbReference type="InterPro" id="IPR047611">
    <property type="entry name" value="RepABC_RepC"/>
</dbReference>
<dbReference type="Proteomes" id="UP000252893">
    <property type="component" value="Unassembled WGS sequence"/>
</dbReference>
<dbReference type="Gene3D" id="1.10.10.10">
    <property type="entry name" value="Winged helix-like DNA-binding domain superfamily/Winged helix DNA-binding domain"/>
    <property type="match status" value="1"/>
</dbReference>
<dbReference type="OrthoDB" id="7488837at2"/>
<feature type="domain" description="Plasmid replication protein C C-terminal" evidence="2">
    <location>
        <begin position="290"/>
        <end position="384"/>
    </location>
</feature>
<name>A0A366DCC6_9HYPH</name>
<dbReference type="InterPro" id="IPR005090">
    <property type="entry name" value="RepC_N"/>
</dbReference>
<dbReference type="AlphaFoldDB" id="A0A366DCC6"/>
<evidence type="ECO:0000313" key="3">
    <source>
        <dbReference type="EMBL" id="RBO87710.1"/>
    </source>
</evidence>
<dbReference type="NCBIfam" id="NF040974">
    <property type="entry name" value="RepABC_RepC"/>
    <property type="match status" value="1"/>
</dbReference>
<comment type="caution">
    <text evidence="3">The sequence shown here is derived from an EMBL/GenBank/DDBJ whole genome shotgun (WGS) entry which is preliminary data.</text>
</comment>
<accession>A0A366DCC6</accession>
<feature type="domain" description="Plasmid replication protein C N-terminal" evidence="1">
    <location>
        <begin position="16"/>
        <end position="178"/>
    </location>
</feature>
<evidence type="ECO:0000259" key="2">
    <source>
        <dbReference type="Pfam" id="PF11800"/>
    </source>
</evidence>
<dbReference type="InterPro" id="IPR036390">
    <property type="entry name" value="WH_DNA-bd_sf"/>
</dbReference>
<dbReference type="Pfam" id="PF03428">
    <property type="entry name" value="RP-C"/>
    <property type="match status" value="1"/>
</dbReference>
<dbReference type="NCBIfam" id="NF010396">
    <property type="entry name" value="PRK13824.1"/>
    <property type="match status" value="1"/>
</dbReference>
<dbReference type="EMBL" id="QNRH01000026">
    <property type="protein sequence ID" value="RBO87710.1"/>
    <property type="molecule type" value="Genomic_DNA"/>
</dbReference>
<sequence>MQFLRSATTAIRSRMDLNAQNSEEGRGINRWVIYKQLCIAKAKFSLNDRCLAVLSSLLSFYPEDEISAAKGLVVFPSNRQLSLRAHGMPESTLRRHLASLVAAGIISRKDSPTRKRYAHKGNEGEIELAFGFSIEPLLQKASEIAQAAAQITSDIQAIKRLRDEVSVARREISATYATLDADAQTDAQEELYVRFRDIVDNIPRRAEKAELVAILSQFGIIRQELDKTLISNENAEKTSGTDAHIERHHYESLAESLYINNKIQKDDFLISEPIKQRPPENRSSGPLVSLQTVLHICPDILAYAPSGIRCWKDLLDTSQMVSKFIGISQHLWLTAINSLGFESAGSVVAWILQKGTEIKSPGAYLNSLIQKARRGEFSISKLLVLR</sequence>
<keyword evidence="4" id="KW-1185">Reference proteome</keyword>
<dbReference type="RefSeq" id="WP_113946526.1">
    <property type="nucleotide sequence ID" value="NZ_JBHEEG010000026.1"/>
</dbReference>
<dbReference type="InterPro" id="IPR036388">
    <property type="entry name" value="WH-like_DNA-bd_sf"/>
</dbReference>
<organism evidence="3 4">
    <name type="scientific">Pseudochrobactrum asaccharolyticum</name>
    <dbReference type="NCBI Taxonomy" id="354351"/>
    <lineage>
        <taxon>Bacteria</taxon>
        <taxon>Pseudomonadati</taxon>
        <taxon>Pseudomonadota</taxon>
        <taxon>Alphaproteobacteria</taxon>
        <taxon>Hyphomicrobiales</taxon>
        <taxon>Brucellaceae</taxon>
        <taxon>Pseudochrobactrum</taxon>
    </lineage>
</organism>